<keyword evidence="4 5" id="KW-0238">DNA-binding</keyword>
<dbReference type="PROSITE" id="PS50950">
    <property type="entry name" value="ZF_THAP"/>
    <property type="match status" value="1"/>
</dbReference>
<feature type="domain" description="THAP-type" evidence="8">
    <location>
        <begin position="1"/>
        <end position="79"/>
    </location>
</feature>
<dbReference type="SUPFAM" id="SSF57716">
    <property type="entry name" value="Glucocorticoid receptor-like (DNA-binding domain)"/>
    <property type="match status" value="1"/>
</dbReference>
<reference evidence="9" key="2">
    <citation type="journal article" date="2007" name="Science">
        <title>Genome sequence of Aedes aegypti, a major arbovirus vector.</title>
        <authorList>
            <person name="Nene V."/>
            <person name="Wortman J.R."/>
            <person name="Lawson D."/>
            <person name="Haas B."/>
            <person name="Kodira C."/>
            <person name="Tu Z.J."/>
            <person name="Loftus B."/>
            <person name="Xi Z."/>
            <person name="Megy K."/>
            <person name="Grabherr M."/>
            <person name="Ren Q."/>
            <person name="Zdobnov E.M."/>
            <person name="Lobo N.F."/>
            <person name="Campbell K.S."/>
            <person name="Brown S.E."/>
            <person name="Bonaldo M.F."/>
            <person name="Zhu J."/>
            <person name="Sinkins S.P."/>
            <person name="Hogenkamp D.G."/>
            <person name="Amedeo P."/>
            <person name="Arensburger P."/>
            <person name="Atkinson P.W."/>
            <person name="Bidwell S."/>
            <person name="Biedler J."/>
            <person name="Birney E."/>
            <person name="Bruggner R.V."/>
            <person name="Costas J."/>
            <person name="Coy M.R."/>
            <person name="Crabtree J."/>
            <person name="Crawford M."/>
            <person name="Debruyn B."/>
            <person name="Decaprio D."/>
            <person name="Eiglmeier K."/>
            <person name="Eisenstadt E."/>
            <person name="El-Dorry H."/>
            <person name="Gelbart W.M."/>
            <person name="Gomes S.L."/>
            <person name="Hammond M."/>
            <person name="Hannick L.I."/>
            <person name="Hogan J.R."/>
            <person name="Holmes M.H."/>
            <person name="Jaffe D."/>
            <person name="Johnston J.S."/>
            <person name="Kennedy R.C."/>
            <person name="Koo H."/>
            <person name="Kravitz S."/>
            <person name="Kriventseva E.V."/>
            <person name="Kulp D."/>
            <person name="Labutti K."/>
            <person name="Lee E."/>
            <person name="Li S."/>
            <person name="Lovin D.D."/>
            <person name="Mao C."/>
            <person name="Mauceli E."/>
            <person name="Menck C.F."/>
            <person name="Miller J.R."/>
            <person name="Montgomery P."/>
            <person name="Mori A."/>
            <person name="Nascimento A.L."/>
            <person name="Naveira H.F."/>
            <person name="Nusbaum C."/>
            <person name="O'leary S."/>
            <person name="Orvis J."/>
            <person name="Pertea M."/>
            <person name="Quesneville H."/>
            <person name="Reidenbach K.R."/>
            <person name="Rogers Y.H."/>
            <person name="Roth C.W."/>
            <person name="Schneider J.R."/>
            <person name="Schatz M."/>
            <person name="Shumway M."/>
            <person name="Stanke M."/>
            <person name="Stinson E.O."/>
            <person name="Tubio J.M."/>
            <person name="Vanzee J.P."/>
            <person name="Verjovski-Almeida S."/>
            <person name="Werner D."/>
            <person name="White O."/>
            <person name="Wyder S."/>
            <person name="Zeng Q."/>
            <person name="Zhao Q."/>
            <person name="Zhao Y."/>
            <person name="Hill C.A."/>
            <person name="Raikhel A.S."/>
            <person name="Soares M.B."/>
            <person name="Knudson D.L."/>
            <person name="Lee N.H."/>
            <person name="Galagan J."/>
            <person name="Salzberg S.L."/>
            <person name="Paulsen I.T."/>
            <person name="Dimopoulos G."/>
            <person name="Collins F.H."/>
            <person name="Birren B."/>
            <person name="Fraser-Liggett C.M."/>
            <person name="Severson D.W."/>
        </authorList>
    </citation>
    <scope>NUCLEOTIDE SEQUENCE [LARGE SCALE GENOMIC DNA]</scope>
    <source>
        <strain evidence="9">Liverpool</strain>
    </source>
</reference>
<dbReference type="Proteomes" id="UP000682892">
    <property type="component" value="Unassembled WGS sequence"/>
</dbReference>
<keyword evidence="3" id="KW-0862">Zinc</keyword>
<evidence type="ECO:0000313" key="10">
    <source>
        <dbReference type="Proteomes" id="UP000682892"/>
    </source>
</evidence>
<feature type="region of interest" description="Disordered" evidence="7">
    <location>
        <begin position="120"/>
        <end position="154"/>
    </location>
</feature>
<dbReference type="GO" id="GO:0043565">
    <property type="term" value="F:sequence-specific DNA binding"/>
    <property type="evidence" value="ECO:0007669"/>
    <property type="project" value="InterPro"/>
</dbReference>
<dbReference type="OMA" id="MVEEFYP"/>
<evidence type="ECO:0000256" key="5">
    <source>
        <dbReference type="PROSITE-ProRule" id="PRU00309"/>
    </source>
</evidence>
<dbReference type="GO" id="GO:0008270">
    <property type="term" value="F:zinc ion binding"/>
    <property type="evidence" value="ECO:0007669"/>
    <property type="project" value="UniProtKB-KW"/>
</dbReference>
<feature type="compositionally biased region" description="Basic and acidic residues" evidence="7">
    <location>
        <begin position="215"/>
        <end position="228"/>
    </location>
</feature>
<evidence type="ECO:0000256" key="3">
    <source>
        <dbReference type="ARBA" id="ARBA00022833"/>
    </source>
</evidence>
<evidence type="ECO:0000256" key="2">
    <source>
        <dbReference type="ARBA" id="ARBA00022771"/>
    </source>
</evidence>
<feature type="region of interest" description="Disordered" evidence="7">
    <location>
        <begin position="185"/>
        <end position="233"/>
    </location>
</feature>
<dbReference type="SMART" id="SM00980">
    <property type="entry name" value="THAP"/>
    <property type="match status" value="1"/>
</dbReference>
<evidence type="ECO:0000256" key="6">
    <source>
        <dbReference type="SAM" id="Coils"/>
    </source>
</evidence>
<organism evidence="9 10">
    <name type="scientific">Aedes aegypti</name>
    <name type="common">Yellowfever mosquito</name>
    <name type="synonym">Culex aegypti</name>
    <dbReference type="NCBI Taxonomy" id="7159"/>
    <lineage>
        <taxon>Eukaryota</taxon>
        <taxon>Metazoa</taxon>
        <taxon>Ecdysozoa</taxon>
        <taxon>Arthropoda</taxon>
        <taxon>Hexapoda</taxon>
        <taxon>Insecta</taxon>
        <taxon>Pterygota</taxon>
        <taxon>Neoptera</taxon>
        <taxon>Endopterygota</taxon>
        <taxon>Diptera</taxon>
        <taxon>Nematocera</taxon>
        <taxon>Culicoidea</taxon>
        <taxon>Culicidae</taxon>
        <taxon>Culicinae</taxon>
        <taxon>Aedini</taxon>
        <taxon>Aedes</taxon>
        <taxon>Stegomyia</taxon>
    </lineage>
</organism>
<dbReference type="EMBL" id="CH477695">
    <property type="protein sequence ID" value="EAT37150.1"/>
    <property type="molecule type" value="Genomic_DNA"/>
</dbReference>
<evidence type="ECO:0000256" key="7">
    <source>
        <dbReference type="SAM" id="MobiDB-lite"/>
    </source>
</evidence>
<protein>
    <submittedName>
        <fullName evidence="9">AAEL010811-PA</fullName>
    </submittedName>
</protein>
<keyword evidence="6" id="KW-0175">Coiled coil</keyword>
<reference evidence="9" key="3">
    <citation type="submission" date="2012-09" db="EMBL/GenBank/DDBJ databases">
        <authorList>
            <consortium name="VectorBase"/>
        </authorList>
    </citation>
    <scope>NUCLEOTIDE SEQUENCE</scope>
    <source>
        <strain evidence="9">Liverpool</strain>
    </source>
</reference>
<evidence type="ECO:0000259" key="8">
    <source>
        <dbReference type="PROSITE" id="PS50950"/>
    </source>
</evidence>
<proteinExistence type="predicted"/>
<gene>
    <name evidence="9" type="ORF">AaeL_AAEL010811</name>
</gene>
<dbReference type="InterPro" id="IPR006612">
    <property type="entry name" value="THAP_Znf"/>
</dbReference>
<dbReference type="InterPro" id="IPR026516">
    <property type="entry name" value="THAP1/10"/>
</dbReference>
<dbReference type="Gene3D" id="6.20.210.20">
    <property type="entry name" value="THAP domain"/>
    <property type="match status" value="1"/>
</dbReference>
<dbReference type="HOGENOM" id="CLU_819437_0_0_1"/>
<evidence type="ECO:0000313" key="9">
    <source>
        <dbReference type="EMBL" id="EAT37150.1"/>
    </source>
</evidence>
<sequence length="339" mass="38302">MVRHCAIPSCRSTDLTILCHRFPKRKDAFDQWQSSLQLEHIDADLLMQRFVVCTLHFKATDYRNSNSRMLNAVAVPTLIHYDKAALYDLPTTGVSVRKNEMPTRTETILVERLVKADKTSASLEDRSEKAEQTPAFLEDSSEKAEKISASSEDGSMAIEPIEAIESLEALEEDCEEDIVYFIEEELNPTERAEGADTVSNGDQESRTSSPAVEEPELKRVKLDSKEDSDVVESDNLPIPELIEPVETTPKPPLPAVVVAYRNSSVQTEDVQIVSEEDRLQRRMVEEFYPEYAACSRLELAKQLKEKEDRLAELTKKLANFETAHAAMMKTMEAFKTLVN</sequence>
<dbReference type="InterPro" id="IPR038441">
    <property type="entry name" value="THAP_Znf_sf"/>
</dbReference>
<name>Q0IEE9_AEDAE</name>
<evidence type="ECO:0000256" key="1">
    <source>
        <dbReference type="ARBA" id="ARBA00022723"/>
    </source>
</evidence>
<feature type="compositionally biased region" description="Polar residues" evidence="7">
    <location>
        <begin position="197"/>
        <end position="210"/>
    </location>
</feature>
<reference evidence="9" key="1">
    <citation type="submission" date="2005-10" db="EMBL/GenBank/DDBJ databases">
        <authorList>
            <person name="Loftus B.J."/>
            <person name="Nene V.M."/>
            <person name="Hannick L.I."/>
            <person name="Bidwell S."/>
            <person name="Haas B."/>
            <person name="Amedeo P."/>
            <person name="Orvis J."/>
            <person name="Wortman J.R."/>
            <person name="White O.R."/>
            <person name="Salzberg S."/>
            <person name="Shumway M."/>
            <person name="Koo H."/>
            <person name="Zhao Y."/>
            <person name="Holmes M."/>
            <person name="Miller J."/>
            <person name="Schatz M."/>
            <person name="Pop M."/>
            <person name="Pai G."/>
            <person name="Utterback T."/>
            <person name="Rogers Y.-H."/>
            <person name="Kravitz S."/>
            <person name="Fraser C.M."/>
        </authorList>
    </citation>
    <scope>NUCLEOTIDE SEQUENCE</scope>
    <source>
        <strain evidence="9">Liverpool</strain>
    </source>
</reference>
<dbReference type="PaxDb" id="7159-AAEL010811-PA"/>
<dbReference type="PANTHER" id="PTHR46600:SF11">
    <property type="entry name" value="THAP DOMAIN-CONTAINING PROTEIN 10"/>
    <property type="match status" value="1"/>
</dbReference>
<dbReference type="Pfam" id="PF05485">
    <property type="entry name" value="THAP"/>
    <property type="match status" value="1"/>
</dbReference>
<dbReference type="AlphaFoldDB" id="Q0IEE9"/>
<dbReference type="PhylomeDB" id="Q0IEE9"/>
<keyword evidence="1" id="KW-0479">Metal-binding</keyword>
<feature type="coiled-coil region" evidence="6">
    <location>
        <begin position="296"/>
        <end position="323"/>
    </location>
</feature>
<accession>Q0IEE9</accession>
<feature type="compositionally biased region" description="Basic and acidic residues" evidence="7">
    <location>
        <begin position="120"/>
        <end position="131"/>
    </location>
</feature>
<keyword evidence="2 5" id="KW-0863">Zinc-finger</keyword>
<evidence type="ECO:0000256" key="4">
    <source>
        <dbReference type="ARBA" id="ARBA00023125"/>
    </source>
</evidence>
<dbReference type="PANTHER" id="PTHR46600">
    <property type="entry name" value="THAP DOMAIN-CONTAINING"/>
    <property type="match status" value="1"/>
</dbReference>